<dbReference type="Gene3D" id="2.30.40.10">
    <property type="entry name" value="Urease, subunit C, domain 1"/>
    <property type="match status" value="1"/>
</dbReference>
<accession>A0ABN9RXZ3</accession>
<evidence type="ECO:0000256" key="1">
    <source>
        <dbReference type="ARBA" id="ARBA00022801"/>
    </source>
</evidence>
<dbReference type="SUPFAM" id="SSF51338">
    <property type="entry name" value="Composite domain of metallo-dependent hydrolases"/>
    <property type="match status" value="1"/>
</dbReference>
<feature type="region of interest" description="Disordered" evidence="2">
    <location>
        <begin position="1"/>
        <end position="21"/>
    </location>
</feature>
<comment type="caution">
    <text evidence="4">The sequence shown here is derived from an EMBL/GenBank/DDBJ whole genome shotgun (WGS) entry which is preliminary data.</text>
</comment>
<dbReference type="Gene3D" id="3.20.20.140">
    <property type="entry name" value="Metal-dependent hydrolases"/>
    <property type="match status" value="1"/>
</dbReference>
<evidence type="ECO:0000313" key="5">
    <source>
        <dbReference type="Proteomes" id="UP001189429"/>
    </source>
</evidence>
<sequence>MDKLRSWCSSPAAPMASSPCRGSEEVDEVVSAGWVIPVDTDAVLADHSVAIRGGKIVGVLPTADAIAKYKTNNYTSLPNSALMPGFVNTHNHSPMVYLRGVSDDVNLRDWLEKTIWPLEFKFCGPEFVRDGCELAVAEMIMGGTTTFNDMYWFPESVCEVVKSSGIRAAVGIIAIEFPFGSYGTGPDDYLEKGQKTRELFAGESRISWTVSLHAPYTCSDATLAKGKELSDKLNVPLHIHLHETQAEVEDSITQTASMSKHMSEEKCSPLKNMKRLGMVNERLVAVHMNWLTDEEISDLAQAKSNVVHCPASGLKLGSGMCRTADLLQAGVNVALGTDGASSNNTLDMMAEMRLAALLAKGVKKDSTVAPAMVALRMATLSGAKALGIDSVTGSLSVGKEADMISVDFGSPSAWPAPTVTDSAKGFDAVTHIVYASTRDQVSNVWVQGKCLMKDRKLLCMQVDELWRKAQEWGAKITEAKTGMASPPS</sequence>
<dbReference type="InterPro" id="IPR006680">
    <property type="entry name" value="Amidohydro-rel"/>
</dbReference>
<protein>
    <recommendedName>
        <fullName evidence="3">Amidohydrolase-related domain-containing protein</fullName>
    </recommendedName>
</protein>
<evidence type="ECO:0000313" key="4">
    <source>
        <dbReference type="EMBL" id="CAK0823455.1"/>
    </source>
</evidence>
<feature type="compositionally biased region" description="Low complexity" evidence="2">
    <location>
        <begin position="9"/>
        <end position="19"/>
    </location>
</feature>
<dbReference type="InterPro" id="IPR050287">
    <property type="entry name" value="MTA/SAH_deaminase"/>
</dbReference>
<name>A0ABN9RXZ3_9DINO</name>
<dbReference type="CDD" id="cd01298">
    <property type="entry name" value="ATZ_TRZ_like"/>
    <property type="match status" value="1"/>
</dbReference>
<gene>
    <name evidence="4" type="ORF">PCOR1329_LOCUS24156</name>
</gene>
<dbReference type="Pfam" id="PF01979">
    <property type="entry name" value="Amidohydro_1"/>
    <property type="match status" value="1"/>
</dbReference>
<dbReference type="Proteomes" id="UP001189429">
    <property type="component" value="Unassembled WGS sequence"/>
</dbReference>
<dbReference type="SUPFAM" id="SSF51556">
    <property type="entry name" value="Metallo-dependent hydrolases"/>
    <property type="match status" value="1"/>
</dbReference>
<dbReference type="PANTHER" id="PTHR43794:SF11">
    <property type="entry name" value="AMIDOHYDROLASE-RELATED DOMAIN-CONTAINING PROTEIN"/>
    <property type="match status" value="1"/>
</dbReference>
<evidence type="ECO:0000259" key="3">
    <source>
        <dbReference type="Pfam" id="PF01979"/>
    </source>
</evidence>
<dbReference type="InterPro" id="IPR032466">
    <property type="entry name" value="Metal_Hydrolase"/>
</dbReference>
<dbReference type="InterPro" id="IPR011059">
    <property type="entry name" value="Metal-dep_hydrolase_composite"/>
</dbReference>
<keyword evidence="1" id="KW-0378">Hydrolase</keyword>
<evidence type="ECO:0000256" key="2">
    <source>
        <dbReference type="SAM" id="MobiDB-lite"/>
    </source>
</evidence>
<keyword evidence="5" id="KW-1185">Reference proteome</keyword>
<organism evidence="4 5">
    <name type="scientific">Prorocentrum cordatum</name>
    <dbReference type="NCBI Taxonomy" id="2364126"/>
    <lineage>
        <taxon>Eukaryota</taxon>
        <taxon>Sar</taxon>
        <taxon>Alveolata</taxon>
        <taxon>Dinophyceae</taxon>
        <taxon>Prorocentrales</taxon>
        <taxon>Prorocentraceae</taxon>
        <taxon>Prorocentrum</taxon>
    </lineage>
</organism>
<proteinExistence type="predicted"/>
<feature type="domain" description="Amidohydrolase-related" evidence="3">
    <location>
        <begin position="82"/>
        <end position="449"/>
    </location>
</feature>
<dbReference type="PANTHER" id="PTHR43794">
    <property type="entry name" value="AMINOHYDROLASE SSNA-RELATED"/>
    <property type="match status" value="1"/>
</dbReference>
<reference evidence="4" key="1">
    <citation type="submission" date="2023-10" db="EMBL/GenBank/DDBJ databases">
        <authorList>
            <person name="Chen Y."/>
            <person name="Shah S."/>
            <person name="Dougan E. K."/>
            <person name="Thang M."/>
            <person name="Chan C."/>
        </authorList>
    </citation>
    <scope>NUCLEOTIDE SEQUENCE [LARGE SCALE GENOMIC DNA]</scope>
</reference>
<dbReference type="EMBL" id="CAUYUJ010008280">
    <property type="protein sequence ID" value="CAK0823455.1"/>
    <property type="molecule type" value="Genomic_DNA"/>
</dbReference>